<accession>A0A9P1CF23</accession>
<reference evidence="4 5" key="2">
    <citation type="submission" date="2024-05" db="EMBL/GenBank/DDBJ databases">
        <authorList>
            <person name="Chen Y."/>
            <person name="Shah S."/>
            <person name="Dougan E. K."/>
            <person name="Thang M."/>
            <person name="Chan C."/>
        </authorList>
    </citation>
    <scope>NUCLEOTIDE SEQUENCE [LARGE SCALE GENOMIC DNA]</scope>
</reference>
<evidence type="ECO:0000313" key="4">
    <source>
        <dbReference type="EMBL" id="CAL4777941.1"/>
    </source>
</evidence>
<comment type="caution">
    <text evidence="3">The sequence shown here is derived from an EMBL/GenBank/DDBJ whole genome shotgun (WGS) entry which is preliminary data.</text>
</comment>
<dbReference type="GO" id="GO:0001522">
    <property type="term" value="P:pseudouridine synthesis"/>
    <property type="evidence" value="ECO:0007669"/>
    <property type="project" value="InterPro"/>
</dbReference>
<evidence type="ECO:0000256" key="1">
    <source>
        <dbReference type="ARBA" id="ARBA00008315"/>
    </source>
</evidence>
<dbReference type="EMBL" id="CAMXCT020001498">
    <property type="protein sequence ID" value="CAL1144004.1"/>
    <property type="molecule type" value="Genomic_DNA"/>
</dbReference>
<dbReference type="PANTHER" id="PTHR33768:SF3">
    <property type="entry name" value="MIP11318P"/>
    <property type="match status" value="1"/>
</dbReference>
<name>A0A9P1CF23_9DINO</name>
<dbReference type="GO" id="GO:0003723">
    <property type="term" value="F:RNA binding"/>
    <property type="evidence" value="ECO:0007669"/>
    <property type="project" value="InterPro"/>
</dbReference>
<proteinExistence type="inferred from homology"/>
<dbReference type="Gene3D" id="3.30.2350.10">
    <property type="entry name" value="Pseudouridine synthase"/>
    <property type="match status" value="1"/>
</dbReference>
<dbReference type="SUPFAM" id="SSF55120">
    <property type="entry name" value="Pseudouridine synthase"/>
    <property type="match status" value="1"/>
</dbReference>
<dbReference type="OrthoDB" id="2163395at2759"/>
<dbReference type="GO" id="GO:0009982">
    <property type="term" value="F:pseudouridine synthase activity"/>
    <property type="evidence" value="ECO:0007669"/>
    <property type="project" value="InterPro"/>
</dbReference>
<organism evidence="3">
    <name type="scientific">Cladocopium goreaui</name>
    <dbReference type="NCBI Taxonomy" id="2562237"/>
    <lineage>
        <taxon>Eukaryota</taxon>
        <taxon>Sar</taxon>
        <taxon>Alveolata</taxon>
        <taxon>Dinophyceae</taxon>
        <taxon>Suessiales</taxon>
        <taxon>Symbiodiniaceae</taxon>
        <taxon>Cladocopium</taxon>
    </lineage>
</organism>
<evidence type="ECO:0000259" key="2">
    <source>
        <dbReference type="Pfam" id="PF00849"/>
    </source>
</evidence>
<keyword evidence="5" id="KW-1185">Reference proteome</keyword>
<dbReference type="InterPro" id="IPR038792">
    <property type="entry name" value="CFAP97D1/2"/>
</dbReference>
<dbReference type="PANTHER" id="PTHR33768">
    <property type="entry name" value="MIP11318P"/>
    <property type="match status" value="1"/>
</dbReference>
<dbReference type="Proteomes" id="UP001152797">
    <property type="component" value="Unassembled WGS sequence"/>
</dbReference>
<sequence length="768" mass="85602">MTKLAQEAHQQMDRFGGQDVSNVVWSFATLMLQDWPLVCALRVAALRNQPQMQPQHLSNTVWAHSTLQVPVLELCPACIVRLPEFDLQGLANVSWTAANSIYSDHPLLEATERLLCSSQILDMHCQITSADVYWEMSRFSNHICQLIWAFSFSGRLTPDLGERLKRTLLDIGLNLDRMELEPHSEREPKKATGAEISSSLKETGRPRILTKLQGISVIYKPPGWEVDAKGQSNLQSGLPLSAFVQEQEISRVVRLAAFEYGFIHRLDVPSSGLLLVGTNFLGLAMLQWQMHMYSISREYVVLTADCWPAVIGNVDVPVQDFLPGRSFVDANGRPADTRVKVTRGDSTLYLAPSSASSVLQFRCAERVRKDFNEVANKACAARVRQREQEMMKTRIRNMKPQIDCRPPETMALDHVRNNLKREQLLEERYHAIDRDNRILLQKMSDIMKTPSVKSGATRSHSGPVSLVRDARKAELSRITQENHAILKRIQQAQPVYNHVEWDDSYRKSLVYMKLGGPAVMFSVTPFRNGLTLGATSSASAVELYRQVFAGGLAKGWTGGSFTARAACPQFLCLGPAYHFYASFSGVGGGVLLTSLTETLIVYGAETCNAQMAKNQKSPGSIPSVHPSWKPYGPGFGIHVFRNVIATAGLRMLCTPCRNVIEGITGKSNSMTTLAGDFTGNVFAACFSAPVHQLYGYTVTTPELRNLPAAEQREKMVSFLKEQYLDTSSGRTRLSSLVPRDLFMRSMYVAVAYTMYSTVERTLVACWPK</sequence>
<dbReference type="AlphaFoldDB" id="A0A9P1CF23"/>
<gene>
    <name evidence="3" type="ORF">C1SCF055_LOCUS17602</name>
</gene>
<dbReference type="Pfam" id="PF00849">
    <property type="entry name" value="PseudoU_synth_2"/>
    <property type="match status" value="1"/>
</dbReference>
<protein>
    <submittedName>
        <fullName evidence="4">Sperm axonemal maintenance protein CFAP97D1 (CFAP97 domain-containing protein 1)</fullName>
    </submittedName>
</protein>
<dbReference type="InterPro" id="IPR006145">
    <property type="entry name" value="PsdUridine_synth_RsuA/RluA"/>
</dbReference>
<dbReference type="Pfam" id="PF13879">
    <property type="entry name" value="Hmw_CFAP97"/>
    <property type="match status" value="1"/>
</dbReference>
<feature type="domain" description="Pseudouridine synthase RsuA/RluA-like" evidence="2">
    <location>
        <begin position="216"/>
        <end position="320"/>
    </location>
</feature>
<evidence type="ECO:0000313" key="3">
    <source>
        <dbReference type="EMBL" id="CAI3990629.1"/>
    </source>
</evidence>
<dbReference type="EMBL" id="CAMXCT010001498">
    <property type="protein sequence ID" value="CAI3990629.1"/>
    <property type="molecule type" value="Genomic_DNA"/>
</dbReference>
<evidence type="ECO:0000313" key="5">
    <source>
        <dbReference type="Proteomes" id="UP001152797"/>
    </source>
</evidence>
<reference evidence="3" key="1">
    <citation type="submission" date="2022-10" db="EMBL/GenBank/DDBJ databases">
        <authorList>
            <person name="Chen Y."/>
            <person name="Dougan E. K."/>
            <person name="Chan C."/>
            <person name="Rhodes N."/>
            <person name="Thang M."/>
        </authorList>
    </citation>
    <scope>NUCLEOTIDE SEQUENCE</scope>
</reference>
<dbReference type="EMBL" id="CAMXCT030001498">
    <property type="protein sequence ID" value="CAL4777941.1"/>
    <property type="molecule type" value="Genomic_DNA"/>
</dbReference>
<comment type="similarity">
    <text evidence="1">Belongs to the CFAP97 family.</text>
</comment>
<dbReference type="InterPro" id="IPR029488">
    <property type="entry name" value="Hmw/CFAP97"/>
</dbReference>
<dbReference type="InterPro" id="IPR020103">
    <property type="entry name" value="PsdUridine_synth_cat_dom_sf"/>
</dbReference>